<dbReference type="GO" id="GO:0005783">
    <property type="term" value="C:endoplasmic reticulum"/>
    <property type="evidence" value="ECO:0007669"/>
    <property type="project" value="TreeGrafter"/>
</dbReference>
<dbReference type="Pfam" id="PF00254">
    <property type="entry name" value="FKBP_C"/>
    <property type="match status" value="1"/>
</dbReference>
<protein>
    <recommendedName>
        <fullName evidence="2 5">peptidylprolyl isomerase</fullName>
        <ecNumber evidence="2 5">5.2.1.8</ecNumber>
    </recommendedName>
</protein>
<evidence type="ECO:0000313" key="8">
    <source>
        <dbReference type="WBParaSite" id="HPBE_0000243101-mRNA-1"/>
    </source>
</evidence>
<accession>A0A183F8D9</accession>
<keyword evidence="3 5" id="KW-0697">Rotamase</keyword>
<organism evidence="7 8">
    <name type="scientific">Heligmosomoides polygyrus</name>
    <name type="common">Parasitic roundworm</name>
    <dbReference type="NCBI Taxonomy" id="6339"/>
    <lineage>
        <taxon>Eukaryota</taxon>
        <taxon>Metazoa</taxon>
        <taxon>Ecdysozoa</taxon>
        <taxon>Nematoda</taxon>
        <taxon>Chromadorea</taxon>
        <taxon>Rhabditida</taxon>
        <taxon>Rhabditina</taxon>
        <taxon>Rhabditomorpha</taxon>
        <taxon>Strongyloidea</taxon>
        <taxon>Heligmosomidae</taxon>
        <taxon>Heligmosomoides</taxon>
    </lineage>
</organism>
<dbReference type="WBParaSite" id="HPBE_0000243101-mRNA-1">
    <property type="protein sequence ID" value="HPBE_0000243101-mRNA-1"/>
    <property type="gene ID" value="HPBE_0000243101"/>
</dbReference>
<comment type="catalytic activity">
    <reaction evidence="1 5">
        <text>[protein]-peptidylproline (omega=180) = [protein]-peptidylproline (omega=0)</text>
        <dbReference type="Rhea" id="RHEA:16237"/>
        <dbReference type="Rhea" id="RHEA-COMP:10747"/>
        <dbReference type="Rhea" id="RHEA-COMP:10748"/>
        <dbReference type="ChEBI" id="CHEBI:83833"/>
        <dbReference type="ChEBI" id="CHEBI:83834"/>
        <dbReference type="EC" id="5.2.1.8"/>
    </reaction>
</comment>
<reference evidence="8" key="1">
    <citation type="submission" date="2019-09" db="UniProtKB">
        <authorList>
            <consortium name="WormBaseParasite"/>
        </authorList>
    </citation>
    <scope>IDENTIFICATION</scope>
</reference>
<dbReference type="PANTHER" id="PTHR45779:SF7">
    <property type="entry name" value="PEPTIDYLPROLYL ISOMERASE"/>
    <property type="match status" value="1"/>
</dbReference>
<evidence type="ECO:0000256" key="5">
    <source>
        <dbReference type="PROSITE-ProRule" id="PRU00277"/>
    </source>
</evidence>
<dbReference type="PROSITE" id="PS50059">
    <property type="entry name" value="FKBP_PPIASE"/>
    <property type="match status" value="1"/>
</dbReference>
<evidence type="ECO:0000256" key="1">
    <source>
        <dbReference type="ARBA" id="ARBA00000971"/>
    </source>
</evidence>
<keyword evidence="4 5" id="KW-0413">Isomerase</keyword>
<dbReference type="Gene3D" id="3.10.50.40">
    <property type="match status" value="1"/>
</dbReference>
<dbReference type="EC" id="5.2.1.8" evidence="2 5"/>
<dbReference type="SUPFAM" id="SSF54534">
    <property type="entry name" value="FKBP-like"/>
    <property type="match status" value="1"/>
</dbReference>
<dbReference type="AlphaFoldDB" id="A0A183F8D9"/>
<evidence type="ECO:0000256" key="4">
    <source>
        <dbReference type="ARBA" id="ARBA00023235"/>
    </source>
</evidence>
<dbReference type="InterPro" id="IPR046357">
    <property type="entry name" value="PPIase_dom_sf"/>
</dbReference>
<name>A0A183F8D9_HELPZ</name>
<dbReference type="InterPro" id="IPR044609">
    <property type="entry name" value="FKBP2/11"/>
</dbReference>
<dbReference type="GO" id="GO:0003755">
    <property type="term" value="F:peptidyl-prolyl cis-trans isomerase activity"/>
    <property type="evidence" value="ECO:0007669"/>
    <property type="project" value="UniProtKB-KW"/>
</dbReference>
<feature type="domain" description="PPIase FKBP-type" evidence="6">
    <location>
        <begin position="1"/>
        <end position="44"/>
    </location>
</feature>
<dbReference type="PANTHER" id="PTHR45779">
    <property type="entry name" value="PEPTIDYLPROLYL ISOMERASE"/>
    <property type="match status" value="1"/>
</dbReference>
<evidence type="ECO:0000313" key="7">
    <source>
        <dbReference type="Proteomes" id="UP000050761"/>
    </source>
</evidence>
<evidence type="ECO:0000259" key="6">
    <source>
        <dbReference type="PROSITE" id="PS50059"/>
    </source>
</evidence>
<keyword evidence="7" id="KW-1185">Reference proteome</keyword>
<dbReference type="InterPro" id="IPR001179">
    <property type="entry name" value="PPIase_FKBP_dom"/>
</dbReference>
<dbReference type="Proteomes" id="UP000050761">
    <property type="component" value="Unassembled WGS sequence"/>
</dbReference>
<evidence type="ECO:0000256" key="3">
    <source>
        <dbReference type="ARBA" id="ARBA00023110"/>
    </source>
</evidence>
<proteinExistence type="predicted"/>
<sequence length="49" mass="5475">LNMCVGERRILTIPSHLAYGERGSPPKIPANAPLKFDVELMKIDRKGEL</sequence>
<evidence type="ECO:0000256" key="2">
    <source>
        <dbReference type="ARBA" id="ARBA00013194"/>
    </source>
</evidence>